<dbReference type="GO" id="GO:0006260">
    <property type="term" value="P:DNA replication"/>
    <property type="evidence" value="ECO:0007669"/>
    <property type="project" value="InterPro"/>
</dbReference>
<dbReference type="SUPFAM" id="SSF50249">
    <property type="entry name" value="Nucleic acid-binding proteins"/>
    <property type="match status" value="1"/>
</dbReference>
<dbReference type="GO" id="GO:0003697">
    <property type="term" value="F:single-stranded DNA binding"/>
    <property type="evidence" value="ECO:0007669"/>
    <property type="project" value="UniProtKB-UniRule"/>
</dbReference>
<dbReference type="RefSeq" id="WP_141177353.1">
    <property type="nucleotide sequence ID" value="NZ_JBHUFX010000007.1"/>
</dbReference>
<keyword evidence="1 2" id="KW-0238">DNA-binding</keyword>
<dbReference type="CDD" id="cd04496">
    <property type="entry name" value="SSB_OBF"/>
    <property type="match status" value="1"/>
</dbReference>
<dbReference type="EMBL" id="VHQI01000011">
    <property type="protein sequence ID" value="TPW40888.1"/>
    <property type="molecule type" value="Genomic_DNA"/>
</dbReference>
<organism evidence="5 6">
    <name type="scientific">Mixta tenebrionis</name>
    <dbReference type="NCBI Taxonomy" id="2562439"/>
    <lineage>
        <taxon>Bacteria</taxon>
        <taxon>Pseudomonadati</taxon>
        <taxon>Pseudomonadota</taxon>
        <taxon>Gammaproteobacteria</taxon>
        <taxon>Enterobacterales</taxon>
        <taxon>Erwiniaceae</taxon>
        <taxon>Mixta</taxon>
    </lineage>
</organism>
<dbReference type="NCBIfam" id="NF006533">
    <property type="entry name" value="PRK09010.1"/>
    <property type="match status" value="1"/>
</dbReference>
<dbReference type="InterPro" id="IPR012340">
    <property type="entry name" value="NA-bd_OB-fold"/>
</dbReference>
<feature type="region of interest" description="Disordered" evidence="4">
    <location>
        <begin position="115"/>
        <end position="172"/>
    </location>
</feature>
<evidence type="ECO:0000256" key="2">
    <source>
        <dbReference type="HAMAP-Rule" id="MF_00984"/>
    </source>
</evidence>
<protein>
    <recommendedName>
        <fullName evidence="2 3">Single-stranded DNA-binding protein</fullName>
        <shortName evidence="2">SSB</shortName>
    </recommendedName>
</protein>
<dbReference type="Pfam" id="PF00436">
    <property type="entry name" value="SSB"/>
    <property type="match status" value="1"/>
</dbReference>
<dbReference type="AlphaFoldDB" id="A0A506V5E2"/>
<evidence type="ECO:0000256" key="4">
    <source>
        <dbReference type="SAM" id="MobiDB-lite"/>
    </source>
</evidence>
<evidence type="ECO:0000256" key="3">
    <source>
        <dbReference type="PIRNR" id="PIRNR002070"/>
    </source>
</evidence>
<dbReference type="PIRSF" id="PIRSF002070">
    <property type="entry name" value="SSB"/>
    <property type="match status" value="1"/>
</dbReference>
<comment type="subunit">
    <text evidence="2">Homotetramer.</text>
</comment>
<evidence type="ECO:0000313" key="6">
    <source>
        <dbReference type="Proteomes" id="UP000319523"/>
    </source>
</evidence>
<gene>
    <name evidence="5" type="primary">ssb</name>
    <name evidence="5" type="ORF">FKM52_17055</name>
</gene>
<dbReference type="OrthoDB" id="9809878at2"/>
<dbReference type="InterPro" id="IPR000424">
    <property type="entry name" value="Primosome_PriB/ssb"/>
</dbReference>
<dbReference type="PROSITE" id="PS50935">
    <property type="entry name" value="SSB"/>
    <property type="match status" value="1"/>
</dbReference>
<keyword evidence="6" id="KW-1185">Reference proteome</keyword>
<dbReference type="HAMAP" id="MF_00984">
    <property type="entry name" value="SSB"/>
    <property type="match status" value="1"/>
</dbReference>
<evidence type="ECO:0000256" key="1">
    <source>
        <dbReference type="ARBA" id="ARBA00023125"/>
    </source>
</evidence>
<dbReference type="GO" id="GO:0009295">
    <property type="term" value="C:nucleoid"/>
    <property type="evidence" value="ECO:0007669"/>
    <property type="project" value="TreeGrafter"/>
</dbReference>
<dbReference type="Gene3D" id="2.40.50.140">
    <property type="entry name" value="Nucleic acid-binding proteins"/>
    <property type="match status" value="1"/>
</dbReference>
<accession>A0A506V5E2</accession>
<name>A0A506V5E2_9GAMM</name>
<proteinExistence type="inferred from homology"/>
<feature type="compositionally biased region" description="Low complexity" evidence="4">
    <location>
        <begin position="115"/>
        <end position="126"/>
    </location>
</feature>
<dbReference type="Proteomes" id="UP000319523">
    <property type="component" value="Unassembled WGS sequence"/>
</dbReference>
<comment type="caution">
    <text evidence="5">The sequence shown here is derived from an EMBL/GenBank/DDBJ whole genome shotgun (WGS) entry which is preliminary data.</text>
</comment>
<dbReference type="InterPro" id="IPR011344">
    <property type="entry name" value="ssDNA-bd"/>
</dbReference>
<reference evidence="5 6" key="1">
    <citation type="submission" date="2019-06" db="EMBL/GenBank/DDBJ databases">
        <authorList>
            <person name="Yang Y."/>
        </authorList>
    </citation>
    <scope>NUCLEOTIDE SEQUENCE [LARGE SCALE GENOMIC DNA]</scope>
    <source>
        <strain evidence="5 6">BIT-26</strain>
    </source>
</reference>
<evidence type="ECO:0000313" key="5">
    <source>
        <dbReference type="EMBL" id="TPW40888.1"/>
    </source>
</evidence>
<sequence length="186" mass="20024">MASRGINKVILVGNLGQDPEVRYMPNNGGAVTTLSLATSEQWRDKQSGEMKEVTEWHRVVIFGKLAEIAGEYLRKGSQVYIEGQLRTRKWQGQDGQDRYTTEVVVSVNGVMQMLGSRSQTSSRSQTGGWGEPQQPSAPAYSGQPAKSQPAKTAQPSAGNAAGEPFGDDIPFVGRGYGTGKSAIYAL</sequence>
<feature type="compositionally biased region" description="Polar residues" evidence="4">
    <location>
        <begin position="144"/>
        <end position="157"/>
    </location>
</feature>
<dbReference type="NCBIfam" id="TIGR00621">
    <property type="entry name" value="ssb"/>
    <property type="match status" value="1"/>
</dbReference>
<dbReference type="PANTHER" id="PTHR10302:SF27">
    <property type="entry name" value="SINGLE-STRANDED DNA-BINDING PROTEIN"/>
    <property type="match status" value="1"/>
</dbReference>
<comment type="caution">
    <text evidence="2">Lacks conserved residue(s) required for the propagation of feature annotation.</text>
</comment>
<dbReference type="PANTHER" id="PTHR10302">
    <property type="entry name" value="SINGLE-STRANDED DNA-BINDING PROTEIN"/>
    <property type="match status" value="1"/>
</dbReference>
<feature type="DNA-binding region" evidence="2">
    <location>
        <begin position="56"/>
        <end position="62"/>
    </location>
</feature>